<comment type="similarity">
    <text evidence="2 7">Belongs to the adaptor complexes medium subunit family.</text>
</comment>
<keyword evidence="10" id="KW-1185">Reference proteome</keyword>
<protein>
    <recommendedName>
        <fullName evidence="7">AP-4 complex subunit mu-1</fullName>
    </recommendedName>
</protein>
<accession>A0A8C7SHV6</accession>
<keyword evidence="6" id="KW-0168">Coated pit</keyword>
<dbReference type="InterPro" id="IPR028565">
    <property type="entry name" value="MHD"/>
</dbReference>
<dbReference type="PANTHER" id="PTHR10529">
    <property type="entry name" value="AP COMPLEX SUBUNIT MU"/>
    <property type="match status" value="1"/>
</dbReference>
<dbReference type="AlphaFoldDB" id="A0A8C7SHV6"/>
<dbReference type="SUPFAM" id="SSF64356">
    <property type="entry name" value="SNARE-like"/>
    <property type="match status" value="1"/>
</dbReference>
<evidence type="ECO:0000256" key="2">
    <source>
        <dbReference type="ARBA" id="ARBA00005324"/>
    </source>
</evidence>
<dbReference type="GO" id="GO:0016192">
    <property type="term" value="P:vesicle-mediated transport"/>
    <property type="evidence" value="ECO:0007669"/>
    <property type="project" value="InterPro"/>
</dbReference>
<dbReference type="InterPro" id="IPR022775">
    <property type="entry name" value="AP_mu_sigma_su"/>
</dbReference>
<keyword evidence="3 7" id="KW-0813">Transport</keyword>
<reference evidence="9" key="1">
    <citation type="submission" date="2020-07" db="EMBL/GenBank/DDBJ databases">
        <title>A long reads based de novo assembly of the rainbow trout Arlee double haploid line genome.</title>
        <authorList>
            <person name="Gao G."/>
            <person name="Palti Y."/>
        </authorList>
    </citation>
    <scope>NUCLEOTIDE SEQUENCE [LARGE SCALE GENOMIC DNA]</scope>
</reference>
<evidence type="ECO:0000256" key="7">
    <source>
        <dbReference type="PIRNR" id="PIRNR005992"/>
    </source>
</evidence>
<dbReference type="CDD" id="cd14838">
    <property type="entry name" value="AP4_Mu_N"/>
    <property type="match status" value="1"/>
</dbReference>
<keyword evidence="4 7" id="KW-0653">Protein transport</keyword>
<dbReference type="InterPro" id="IPR011012">
    <property type="entry name" value="Longin-like_dom_sf"/>
</dbReference>
<dbReference type="GO" id="GO:0005905">
    <property type="term" value="C:clathrin-coated pit"/>
    <property type="evidence" value="ECO:0007669"/>
    <property type="project" value="UniProtKB-KW"/>
</dbReference>
<dbReference type="GO" id="GO:0006886">
    <property type="term" value="P:intracellular protein transport"/>
    <property type="evidence" value="ECO:0007669"/>
    <property type="project" value="UniProtKB-UniRule"/>
</dbReference>
<evidence type="ECO:0000256" key="4">
    <source>
        <dbReference type="ARBA" id="ARBA00022927"/>
    </source>
</evidence>
<keyword evidence="7" id="KW-0333">Golgi apparatus</keyword>
<evidence type="ECO:0000259" key="8">
    <source>
        <dbReference type="PROSITE" id="PS51072"/>
    </source>
</evidence>
<dbReference type="FunFam" id="3.30.450.60:FF:000002">
    <property type="entry name" value="AP-2 complex subunit mu, putative"/>
    <property type="match status" value="1"/>
</dbReference>
<keyword evidence="7" id="KW-0967">Endosome</keyword>
<reference evidence="9" key="3">
    <citation type="submission" date="2025-09" db="UniProtKB">
        <authorList>
            <consortium name="Ensembl"/>
        </authorList>
    </citation>
    <scope>IDENTIFICATION</scope>
</reference>
<evidence type="ECO:0000256" key="1">
    <source>
        <dbReference type="ARBA" id="ARBA00004277"/>
    </source>
</evidence>
<name>A0A8C7SHV6_ONCMY</name>
<comment type="subcellular location">
    <subcellularLocation>
        <location evidence="7">Early endosome</location>
    </subcellularLocation>
    <subcellularLocation>
        <location evidence="7">Golgi apparatus</location>
        <location evidence="7">trans-Golgi network membrane</location>
        <topology evidence="7">Peripheral membrane protein</topology>
    </subcellularLocation>
    <subcellularLocation>
        <location evidence="1">Membrane</location>
        <location evidence="1">Coated pit</location>
        <topology evidence="1">Peripheral membrane protein</topology>
        <orientation evidence="1">Cytoplasmic side</orientation>
    </subcellularLocation>
</comment>
<dbReference type="GO" id="GO:0030131">
    <property type="term" value="C:clathrin adaptor complex"/>
    <property type="evidence" value="ECO:0007669"/>
    <property type="project" value="UniProtKB-UniRule"/>
</dbReference>
<evidence type="ECO:0000256" key="5">
    <source>
        <dbReference type="ARBA" id="ARBA00023136"/>
    </source>
</evidence>
<evidence type="ECO:0000256" key="6">
    <source>
        <dbReference type="ARBA" id="ARBA00023176"/>
    </source>
</evidence>
<reference evidence="9" key="2">
    <citation type="submission" date="2025-08" db="UniProtKB">
        <authorList>
            <consortium name="Ensembl"/>
        </authorList>
    </citation>
    <scope>IDENTIFICATION</scope>
</reference>
<dbReference type="InterPro" id="IPR036168">
    <property type="entry name" value="AP2_Mu_C_sf"/>
</dbReference>
<keyword evidence="5 7" id="KW-0472">Membrane</keyword>
<proteinExistence type="inferred from homology"/>
<comment type="function">
    <text evidence="7">Component of the adaptor protein complex 4 (AP-4). Adaptor protein complexes are vesicle coat components involved both in vesicle formation and cargo selection. They control the vesicular transport of proteins in different trafficking pathways. AP-4 forms a non clathrin-associated coat on vesicles departing the trans-Golgi network (TGN) and may be involved in the targeting of proteins from the trans-Golgi network (TGN) to the endosomal-lysosomal system. It is also involved in protein sorting to the basolateral membrane in epithelial cells and the proper asymmetric localization of somatodendritic proteins in neurons. Within AP-4, the mu-type subunit AP4M1 is directly involved in the recognition and binding of tyrosine-based sorting signals found in the cytoplasmic part of cargos. The adaptor protein complex 4 (AP-4) may also recognize other types of sorting signal.</text>
</comment>
<dbReference type="Gene3D" id="2.60.40.1170">
    <property type="entry name" value="Mu homology domain, subdomain B"/>
    <property type="match status" value="2"/>
</dbReference>
<dbReference type="PIRSF" id="PIRSF005992">
    <property type="entry name" value="Clathrin_mu"/>
    <property type="match status" value="1"/>
</dbReference>
<gene>
    <name evidence="9" type="primary">ap4m1</name>
</gene>
<dbReference type="GO" id="GO:0005769">
    <property type="term" value="C:early endosome"/>
    <property type="evidence" value="ECO:0007669"/>
    <property type="project" value="UniProtKB-SubCell"/>
</dbReference>
<dbReference type="GO" id="GO:0005794">
    <property type="term" value="C:Golgi apparatus"/>
    <property type="evidence" value="ECO:0007669"/>
    <property type="project" value="UniProtKB-SubCell"/>
</dbReference>
<dbReference type="GeneTree" id="ENSGT00940000159929"/>
<dbReference type="InterPro" id="IPR001392">
    <property type="entry name" value="Clathrin_mu"/>
</dbReference>
<dbReference type="Proteomes" id="UP000694395">
    <property type="component" value="Chromosome 10"/>
</dbReference>
<feature type="domain" description="MHD" evidence="8">
    <location>
        <begin position="183"/>
        <end position="441"/>
    </location>
</feature>
<dbReference type="PROSITE" id="PS51072">
    <property type="entry name" value="MHD"/>
    <property type="match status" value="1"/>
</dbReference>
<evidence type="ECO:0000256" key="3">
    <source>
        <dbReference type="ARBA" id="ARBA00022448"/>
    </source>
</evidence>
<sequence>MISQVFILSSKGDHLIYKDFRGEAGKDAVNKFYEMVTALTGGQPPVVMKHKELHFVHIRQGGLYWVATTKADASPFTIIEFLNRLTALVKDYCGCLLEKSVQMNFALIYELLDEVVDFGYIQTTSTDILKNFIQTEAVSSKPFSLFDLSNVGLFGADTQQNKVAPSAAATRPIVSSQGEQGSKNEIFVDVIERMSVVIGANVSITDYMVESSLSTYVKMAHFYDLILPNIPNVISLPPPSLLSGYGAAVRVDECSFHQAVRLDEFDTYRILKVCPSQGEQTVMQYQLCDDLPTAPPFRLFPSIERDSGGRLLMYLKLRCDLPPKRSLPLLSLFSPSLFSSLSQELSSPDQSAELQPKNKAVHWEIPRFPGGAQLSALFKLEVSGLSAASLQEVGPVSLSFELPKYTCTGLQIRFLRLSPIQPGPSQRWVRYVTHSDSYTIRI</sequence>
<evidence type="ECO:0000313" key="10">
    <source>
        <dbReference type="Proteomes" id="UP000694395"/>
    </source>
</evidence>
<dbReference type="Gene3D" id="3.30.450.60">
    <property type="match status" value="1"/>
</dbReference>
<evidence type="ECO:0000313" key="9">
    <source>
        <dbReference type="Ensembl" id="ENSOMYP00000065397.2"/>
    </source>
</evidence>
<dbReference type="Pfam" id="PF00928">
    <property type="entry name" value="Adap_comp_sub"/>
    <property type="match status" value="1"/>
</dbReference>
<dbReference type="Pfam" id="PF01217">
    <property type="entry name" value="Clat_adaptor_s"/>
    <property type="match status" value="1"/>
</dbReference>
<dbReference type="Ensembl" id="ENSOMYT00000071230.2">
    <property type="protein sequence ID" value="ENSOMYP00000065397.2"/>
    <property type="gene ID" value="ENSOMYG00000030284.2"/>
</dbReference>
<organism evidence="9 10">
    <name type="scientific">Oncorhynchus mykiss</name>
    <name type="common">Rainbow trout</name>
    <name type="synonym">Salmo gairdneri</name>
    <dbReference type="NCBI Taxonomy" id="8022"/>
    <lineage>
        <taxon>Eukaryota</taxon>
        <taxon>Metazoa</taxon>
        <taxon>Chordata</taxon>
        <taxon>Craniata</taxon>
        <taxon>Vertebrata</taxon>
        <taxon>Euteleostomi</taxon>
        <taxon>Actinopterygii</taxon>
        <taxon>Neopterygii</taxon>
        <taxon>Teleostei</taxon>
        <taxon>Protacanthopterygii</taxon>
        <taxon>Salmoniformes</taxon>
        <taxon>Salmonidae</taxon>
        <taxon>Salmoninae</taxon>
        <taxon>Oncorhynchus</taxon>
    </lineage>
</organism>
<dbReference type="InterPro" id="IPR050431">
    <property type="entry name" value="Adaptor_comp_med_subunit"/>
</dbReference>
<dbReference type="PRINTS" id="PR00314">
    <property type="entry name" value="CLATHRINADPT"/>
</dbReference>
<dbReference type="SUPFAM" id="SSF49447">
    <property type="entry name" value="Second domain of Mu2 adaptin subunit (ap50) of ap2 adaptor"/>
    <property type="match status" value="1"/>
</dbReference>